<dbReference type="InterPro" id="IPR036291">
    <property type="entry name" value="NAD(P)-bd_dom_sf"/>
</dbReference>
<dbReference type="GO" id="GO:0008270">
    <property type="term" value="F:zinc ion binding"/>
    <property type="evidence" value="ECO:0007669"/>
    <property type="project" value="InterPro"/>
</dbReference>
<dbReference type="PANTHER" id="PTHR44013:SF1">
    <property type="entry name" value="ZINC-TYPE ALCOHOL DEHYDROGENASE-LIKE PROTEIN C16A3.02C"/>
    <property type="match status" value="1"/>
</dbReference>
<dbReference type="STRING" id="66430.ACS04_28210"/>
<organism evidence="2 3">
    <name type="scientific">Streptomyces roseus</name>
    <dbReference type="NCBI Taxonomy" id="66430"/>
    <lineage>
        <taxon>Bacteria</taxon>
        <taxon>Bacillati</taxon>
        <taxon>Actinomycetota</taxon>
        <taxon>Actinomycetes</taxon>
        <taxon>Kitasatosporales</taxon>
        <taxon>Streptomycetaceae</taxon>
        <taxon>Streptomyces</taxon>
    </lineage>
</organism>
<sequence>MKAVMQTGYGAPEVLRLTEVARPTPGAGQVLLRVRAAGVDRGTWHLMAGHPYAVRAALGLRRPRNPLTGLDVAGTVTALGPGVTGFAVGDEVFGTARGAFAEYAVARADRLAPKPERLGYPEAGALAVSGLTALQALRGAGRVRAGQRVLVTGASGGVGTYVVQLAKAFGAEVTGVCGPTKADLVRSLGADRVLDYTREDVTAGGGGYDVVVDIAGGTPLARLRRILAPRGTLVIVGGEDCGDWVGMGRQFHAVVRSPFTRQRLTMLASRQNRADLDELASLVDAGRVSPAVTATFPLDKVPQALEMLMAGTARGKTVITV</sequence>
<dbReference type="EMBL" id="LFML01000126">
    <property type="protein sequence ID" value="KMO94642.1"/>
    <property type="molecule type" value="Genomic_DNA"/>
</dbReference>
<reference evidence="2 3" key="1">
    <citation type="submission" date="2015-06" db="EMBL/GenBank/DDBJ databases">
        <title>Recapitulation of the evolution of biosynthetic gene clusters reveals hidden chemical diversity on bacterial genomes.</title>
        <authorList>
            <person name="Cruz-Morales P."/>
            <person name="Martinez-Guerrero C."/>
            <person name="Morales-Escalante M.A."/>
            <person name="Yanez-Guerra L.A."/>
            <person name="Kopp J.F."/>
            <person name="Feldmann J."/>
            <person name="Ramos-Aboites H.E."/>
            <person name="Barona-Gomez F."/>
        </authorList>
    </citation>
    <scope>NUCLEOTIDE SEQUENCE [LARGE SCALE GENOMIC DNA]</scope>
    <source>
        <strain evidence="2 3">ATCC 31245</strain>
    </source>
</reference>
<dbReference type="AlphaFoldDB" id="A0A0J6XK71"/>
<comment type="caution">
    <text evidence="2">The sequence shown here is derived from an EMBL/GenBank/DDBJ whole genome shotgun (WGS) entry which is preliminary data.</text>
</comment>
<dbReference type="InterPro" id="IPR011032">
    <property type="entry name" value="GroES-like_sf"/>
</dbReference>
<proteinExistence type="predicted"/>
<dbReference type="SUPFAM" id="SSF51735">
    <property type="entry name" value="NAD(P)-binding Rossmann-fold domains"/>
    <property type="match status" value="1"/>
</dbReference>
<dbReference type="CDD" id="cd08267">
    <property type="entry name" value="MDR1"/>
    <property type="match status" value="1"/>
</dbReference>
<keyword evidence="3" id="KW-1185">Reference proteome</keyword>
<dbReference type="InterPro" id="IPR052733">
    <property type="entry name" value="Chloroplast_QOR"/>
</dbReference>
<dbReference type="Proteomes" id="UP000035932">
    <property type="component" value="Unassembled WGS sequence"/>
</dbReference>
<dbReference type="Gene3D" id="3.90.180.10">
    <property type="entry name" value="Medium-chain alcohol dehydrogenases, catalytic domain"/>
    <property type="match status" value="1"/>
</dbReference>
<feature type="domain" description="Enoyl reductase (ER)" evidence="1">
    <location>
        <begin position="10"/>
        <end position="319"/>
    </location>
</feature>
<dbReference type="OrthoDB" id="3727682at2"/>
<evidence type="ECO:0000313" key="3">
    <source>
        <dbReference type="Proteomes" id="UP000035932"/>
    </source>
</evidence>
<gene>
    <name evidence="2" type="ORF">ACS04_28210</name>
</gene>
<dbReference type="SMART" id="SM00829">
    <property type="entry name" value="PKS_ER"/>
    <property type="match status" value="1"/>
</dbReference>
<dbReference type="PROSITE" id="PS01162">
    <property type="entry name" value="QOR_ZETA_CRYSTAL"/>
    <property type="match status" value="1"/>
</dbReference>
<dbReference type="InterPro" id="IPR013154">
    <property type="entry name" value="ADH-like_N"/>
</dbReference>
<dbReference type="SUPFAM" id="SSF50129">
    <property type="entry name" value="GroES-like"/>
    <property type="match status" value="1"/>
</dbReference>
<accession>A0A0J6XK71</accession>
<dbReference type="InterPro" id="IPR020843">
    <property type="entry name" value="ER"/>
</dbReference>
<protein>
    <submittedName>
        <fullName evidence="2">NADPH:quinone reductase</fullName>
    </submittedName>
</protein>
<evidence type="ECO:0000259" key="1">
    <source>
        <dbReference type="SMART" id="SM00829"/>
    </source>
</evidence>
<dbReference type="Gene3D" id="3.40.50.720">
    <property type="entry name" value="NAD(P)-binding Rossmann-like Domain"/>
    <property type="match status" value="1"/>
</dbReference>
<dbReference type="Pfam" id="PF08240">
    <property type="entry name" value="ADH_N"/>
    <property type="match status" value="1"/>
</dbReference>
<dbReference type="PANTHER" id="PTHR44013">
    <property type="entry name" value="ZINC-TYPE ALCOHOL DEHYDROGENASE-LIKE PROTEIN C16A3.02C"/>
    <property type="match status" value="1"/>
</dbReference>
<name>A0A0J6XK71_9ACTN</name>
<dbReference type="GO" id="GO:0016491">
    <property type="term" value="F:oxidoreductase activity"/>
    <property type="evidence" value="ECO:0007669"/>
    <property type="project" value="InterPro"/>
</dbReference>
<dbReference type="PATRIC" id="fig|66430.4.peg.1285"/>
<dbReference type="Pfam" id="PF13602">
    <property type="entry name" value="ADH_zinc_N_2"/>
    <property type="match status" value="1"/>
</dbReference>
<dbReference type="InterPro" id="IPR002364">
    <property type="entry name" value="Quin_OxRdtase/zeta-crystal_CS"/>
</dbReference>
<evidence type="ECO:0000313" key="2">
    <source>
        <dbReference type="EMBL" id="KMO94642.1"/>
    </source>
</evidence>